<keyword evidence="1" id="KW-1133">Transmembrane helix</keyword>
<sequence>MRVGLLWFAVGTLAIAAPGYFYQHYFLIWLPALAVLGALGAAGLARMARPRLAAAAFAGVIGVTAADAWRSDAAPRLDRGIGIWQPDPVEEVAEAVELRSDPGDPIFIVNYHPVVYFLAKAALPTRFVFPAHLSGDFEEVSDIDTDAELSRVLASRPRLVVVDRGWWPQLRPRAASTVTAALRADYVLADTVAEERGPVEIWQLK</sequence>
<keyword evidence="1" id="KW-0812">Transmembrane</keyword>
<feature type="transmembrane region" description="Helical" evidence="1">
    <location>
        <begin position="52"/>
        <end position="69"/>
    </location>
</feature>
<name>A0ABN1FUM6_9PROT</name>
<accession>A0ABN1FUM6</accession>
<dbReference type="RefSeq" id="WP_343897181.1">
    <property type="nucleotide sequence ID" value="NZ_BAAAFZ010000065.1"/>
</dbReference>
<dbReference type="EMBL" id="BAAAFZ010000065">
    <property type="protein sequence ID" value="GAA0597857.1"/>
    <property type="molecule type" value="Genomic_DNA"/>
</dbReference>
<comment type="caution">
    <text evidence="2">The sequence shown here is derived from an EMBL/GenBank/DDBJ whole genome shotgun (WGS) entry which is preliminary data.</text>
</comment>
<gene>
    <name evidence="2" type="ORF">GCM10009416_40110</name>
</gene>
<dbReference type="Proteomes" id="UP001501588">
    <property type="component" value="Unassembled WGS sequence"/>
</dbReference>
<evidence type="ECO:0000313" key="2">
    <source>
        <dbReference type="EMBL" id="GAA0597857.1"/>
    </source>
</evidence>
<proteinExistence type="predicted"/>
<evidence type="ECO:0000313" key="3">
    <source>
        <dbReference type="Proteomes" id="UP001501588"/>
    </source>
</evidence>
<protein>
    <submittedName>
        <fullName evidence="2">Uncharacterized protein</fullName>
    </submittedName>
</protein>
<reference evidence="2 3" key="1">
    <citation type="journal article" date="2019" name="Int. J. Syst. Evol. Microbiol.">
        <title>The Global Catalogue of Microorganisms (GCM) 10K type strain sequencing project: providing services to taxonomists for standard genome sequencing and annotation.</title>
        <authorList>
            <consortium name="The Broad Institute Genomics Platform"/>
            <consortium name="The Broad Institute Genome Sequencing Center for Infectious Disease"/>
            <person name="Wu L."/>
            <person name="Ma J."/>
        </authorList>
    </citation>
    <scope>NUCLEOTIDE SEQUENCE [LARGE SCALE GENOMIC DNA]</scope>
    <source>
        <strain evidence="2 3">JCM 9933</strain>
    </source>
</reference>
<organism evidence="2 3">
    <name type="scientific">Craurococcus roseus</name>
    <dbReference type="NCBI Taxonomy" id="77585"/>
    <lineage>
        <taxon>Bacteria</taxon>
        <taxon>Pseudomonadati</taxon>
        <taxon>Pseudomonadota</taxon>
        <taxon>Alphaproteobacteria</taxon>
        <taxon>Acetobacterales</taxon>
        <taxon>Acetobacteraceae</taxon>
        <taxon>Craurococcus</taxon>
    </lineage>
</organism>
<evidence type="ECO:0000256" key="1">
    <source>
        <dbReference type="SAM" id="Phobius"/>
    </source>
</evidence>
<keyword evidence="3" id="KW-1185">Reference proteome</keyword>
<keyword evidence="1" id="KW-0472">Membrane</keyword>
<feature type="transmembrane region" description="Helical" evidence="1">
    <location>
        <begin position="26"/>
        <end position="45"/>
    </location>
</feature>